<organism evidence="2 3">
    <name type="scientific">Legionella oakridgensis</name>
    <dbReference type="NCBI Taxonomy" id="29423"/>
    <lineage>
        <taxon>Bacteria</taxon>
        <taxon>Pseudomonadati</taxon>
        <taxon>Pseudomonadota</taxon>
        <taxon>Gammaproteobacteria</taxon>
        <taxon>Legionellales</taxon>
        <taxon>Legionellaceae</taxon>
        <taxon>Legionella</taxon>
    </lineage>
</organism>
<comment type="caution">
    <text evidence="2">The sequence shown here is derived from an EMBL/GenBank/DDBJ whole genome shotgun (WGS) entry which is preliminary data.</text>
</comment>
<name>A0A0W0XII6_9GAMM</name>
<accession>A0A0W0XII6</accession>
<dbReference type="EMBL" id="LNYP01000003">
    <property type="protein sequence ID" value="KTD44459.1"/>
    <property type="molecule type" value="Genomic_DNA"/>
</dbReference>
<dbReference type="PATRIC" id="fig|29423.5.peg.167"/>
<dbReference type="AlphaFoldDB" id="A0A0W0XII6"/>
<keyword evidence="1" id="KW-0812">Transmembrane</keyword>
<dbReference type="InterPro" id="IPR009883">
    <property type="entry name" value="YgfX"/>
</dbReference>
<sequence>MSPLSNITVIINPSRDYLKLTLLAYGIAAFAWWQSAWSLITLITISGILFLLLRSALFFNNSLSVYSKLSYQSGEWILHHANGQQIKYERMSICFDAGFFFILSLTGAHGCRKNITLFADQIPVSQKSLLCILTKIK</sequence>
<evidence type="ECO:0000313" key="3">
    <source>
        <dbReference type="Proteomes" id="UP000054858"/>
    </source>
</evidence>
<proteinExistence type="predicted"/>
<evidence type="ECO:0000256" key="1">
    <source>
        <dbReference type="SAM" id="Phobius"/>
    </source>
</evidence>
<reference evidence="2 3" key="1">
    <citation type="submission" date="2015-11" db="EMBL/GenBank/DDBJ databases">
        <title>Genomic analysis of 38 Legionella species identifies large and diverse effector repertoires.</title>
        <authorList>
            <person name="Burstein D."/>
            <person name="Amaro F."/>
            <person name="Zusman T."/>
            <person name="Lifshitz Z."/>
            <person name="Cohen O."/>
            <person name="Gilbert J.A."/>
            <person name="Pupko T."/>
            <person name="Shuman H.A."/>
            <person name="Segal G."/>
        </authorList>
    </citation>
    <scope>NUCLEOTIDE SEQUENCE [LARGE SCALE GENOMIC DNA]</scope>
    <source>
        <strain evidence="2 3">Oak Ridge-10</strain>
    </source>
</reference>
<evidence type="ECO:0000313" key="2">
    <source>
        <dbReference type="EMBL" id="KTD44459.1"/>
    </source>
</evidence>
<dbReference type="Proteomes" id="UP000054858">
    <property type="component" value="Unassembled WGS sequence"/>
</dbReference>
<keyword evidence="1" id="KW-0472">Membrane</keyword>
<gene>
    <name evidence="2" type="ORF">Loak_0159</name>
</gene>
<evidence type="ECO:0008006" key="4">
    <source>
        <dbReference type="Google" id="ProtNLM"/>
    </source>
</evidence>
<keyword evidence="1" id="KW-1133">Transmembrane helix</keyword>
<dbReference type="Pfam" id="PF07254">
    <property type="entry name" value="Cpta_toxin"/>
    <property type="match status" value="1"/>
</dbReference>
<feature type="transmembrane region" description="Helical" evidence="1">
    <location>
        <begin position="39"/>
        <end position="59"/>
    </location>
</feature>
<protein>
    <recommendedName>
        <fullName evidence="4">Toxin CptA</fullName>
    </recommendedName>
</protein>